<dbReference type="Gene3D" id="2.70.170.10">
    <property type="entry name" value="Neurotransmitter-gated ion-channel ligand-binding domain"/>
    <property type="match status" value="1"/>
</dbReference>
<feature type="signal peptide" evidence="1">
    <location>
        <begin position="1"/>
        <end position="18"/>
    </location>
</feature>
<dbReference type="eggNOG" id="KOG3644">
    <property type="taxonomic scope" value="Eukaryota"/>
</dbReference>
<reference evidence="4" key="1">
    <citation type="submission" date="2011-07" db="EMBL/GenBank/DDBJ databases">
        <authorList>
            <consortium name="Caenorhabditis brenneri Sequencing and Analysis Consortium"/>
            <person name="Wilson R.K."/>
        </authorList>
    </citation>
    <scope>NUCLEOTIDE SEQUENCE [LARGE SCALE GENOMIC DNA]</scope>
    <source>
        <strain evidence="4">PB2801</strain>
    </source>
</reference>
<dbReference type="GO" id="GO:0016020">
    <property type="term" value="C:membrane"/>
    <property type="evidence" value="ECO:0007669"/>
    <property type="project" value="InterPro"/>
</dbReference>
<dbReference type="SUPFAM" id="SSF63712">
    <property type="entry name" value="Nicotinic receptor ligand binding domain-like"/>
    <property type="match status" value="1"/>
</dbReference>
<protein>
    <recommendedName>
        <fullName evidence="2">Neurotransmitter-gated ion-channel ligand-binding domain-containing protein</fullName>
    </recommendedName>
</protein>
<feature type="domain" description="Neurotransmitter-gated ion-channel ligand-binding" evidence="2">
    <location>
        <begin position="69"/>
        <end position="177"/>
    </location>
</feature>
<organism evidence="4">
    <name type="scientific">Caenorhabditis brenneri</name>
    <name type="common">Nematode worm</name>
    <dbReference type="NCBI Taxonomy" id="135651"/>
    <lineage>
        <taxon>Eukaryota</taxon>
        <taxon>Metazoa</taxon>
        <taxon>Ecdysozoa</taxon>
        <taxon>Nematoda</taxon>
        <taxon>Chromadorea</taxon>
        <taxon>Rhabditida</taxon>
        <taxon>Rhabditina</taxon>
        <taxon>Rhabditomorpha</taxon>
        <taxon>Rhabditoidea</taxon>
        <taxon>Rhabditidae</taxon>
        <taxon>Peloderinae</taxon>
        <taxon>Caenorhabditis</taxon>
    </lineage>
</organism>
<dbReference type="HOGENOM" id="CLU_1086759_0_0_1"/>
<dbReference type="OrthoDB" id="407674at2759"/>
<dbReference type="InParanoid" id="G0P3V9"/>
<dbReference type="Proteomes" id="UP000008068">
    <property type="component" value="Unassembled WGS sequence"/>
</dbReference>
<dbReference type="InterPro" id="IPR036734">
    <property type="entry name" value="Neur_chan_lig-bd_sf"/>
</dbReference>
<evidence type="ECO:0000313" key="3">
    <source>
        <dbReference type="EMBL" id="EGT44371.1"/>
    </source>
</evidence>
<dbReference type="STRING" id="135651.G0P3V9"/>
<dbReference type="InterPro" id="IPR006202">
    <property type="entry name" value="Neur_chan_lig-bd"/>
</dbReference>
<keyword evidence="1" id="KW-0732">Signal</keyword>
<sequence length="256" mass="29375">MHYLQFLLLAVLLLMCQARKSVYRRNSPSLRRLTRNYDWEVDEHGALRPIINPAKVERATKNCANDSFILGTIMSNYNRHKIPGGQVEVSVEVWVQEITTISDITSDFQLDIYIYETWHDPALNYAFLNPCKYNLSLNSVLLEKLWTPNSCFINSKTADIHKSPFPNIFLMIYANGTGEFFGFDEGEIGENLKILEKRVAASKAARLSKCRPRPKSGFSIFLFHYSEVNFCKETARFLSSAVEKLRTGYLTALVVR</sequence>
<gene>
    <name evidence="3" type="ORF">CAEBREN_14943</name>
</gene>
<dbReference type="AlphaFoldDB" id="G0P3V9"/>
<evidence type="ECO:0000259" key="2">
    <source>
        <dbReference type="Pfam" id="PF02931"/>
    </source>
</evidence>
<proteinExistence type="predicted"/>
<keyword evidence="4" id="KW-1185">Reference proteome</keyword>
<evidence type="ECO:0000313" key="4">
    <source>
        <dbReference type="Proteomes" id="UP000008068"/>
    </source>
</evidence>
<dbReference type="EMBL" id="GL380054">
    <property type="protein sequence ID" value="EGT44371.1"/>
    <property type="molecule type" value="Genomic_DNA"/>
</dbReference>
<name>G0P3V9_CAEBE</name>
<dbReference type="Pfam" id="PF02931">
    <property type="entry name" value="Neur_chan_LBD"/>
    <property type="match status" value="1"/>
</dbReference>
<evidence type="ECO:0000256" key="1">
    <source>
        <dbReference type="SAM" id="SignalP"/>
    </source>
</evidence>
<dbReference type="GO" id="GO:0005230">
    <property type="term" value="F:extracellular ligand-gated monoatomic ion channel activity"/>
    <property type="evidence" value="ECO:0007669"/>
    <property type="project" value="InterPro"/>
</dbReference>
<feature type="chain" id="PRO_5003406828" description="Neurotransmitter-gated ion-channel ligand-binding domain-containing protein" evidence="1">
    <location>
        <begin position="19"/>
        <end position="256"/>
    </location>
</feature>
<accession>G0P3V9</accession>